<organism evidence="1 2">
    <name type="scientific">Rossellomorea marisflavi</name>
    <dbReference type="NCBI Taxonomy" id="189381"/>
    <lineage>
        <taxon>Bacteria</taxon>
        <taxon>Bacillati</taxon>
        <taxon>Bacillota</taxon>
        <taxon>Bacilli</taxon>
        <taxon>Bacillales</taxon>
        <taxon>Bacillaceae</taxon>
        <taxon>Rossellomorea</taxon>
    </lineage>
</organism>
<dbReference type="PATRIC" id="fig|189381.10.peg.4382"/>
<name>A0A0J5SHG1_9BACI</name>
<accession>A0A0J5SHG1</accession>
<protein>
    <submittedName>
        <fullName evidence="1">Diguanylate cyclase</fullName>
    </submittedName>
</protein>
<reference evidence="2" key="1">
    <citation type="submission" date="2016-01" db="EMBL/GenBank/DDBJ databases">
        <title>Whole genome sequencing of Bhargavaea cecembensis T14.</title>
        <authorList>
            <person name="Hong K.W."/>
        </authorList>
    </citation>
    <scope>NUCLEOTIDE SEQUENCE [LARGE SCALE GENOMIC DNA]</scope>
    <source>
        <strain evidence="2">M19</strain>
    </source>
</reference>
<sequence>MIIDTHCDVLMKLYMDQGRYLFNTKSGLMITYPQLVQQHSRVQLFAIFIPTHLKPGERFQAALTMVNLFHRQVISPNHKMVMVRSREDVLALEEDEIGAMLTLEGIEAIEEDMEKLEILYRLGVSSVGLTWNWANAAADGALEPRGAGLTNFGKEIITFLNDHGMWTDMSHLSEQAFWDALPLAEHPIASHSNAYTICQNPRNLKNDQIEALIAKDGFIGITFVPPFLNTAKEASMYDVIRHVDHVCSLGGEDHIGFGSDFDGIDQTVSGLCRYTDYGSLIGMLLRYFSDAQVRKFIGGNVLKRLPVIL</sequence>
<dbReference type="RefSeq" id="WP_048003981.1">
    <property type="nucleotide sequence ID" value="NZ_CP085398.1"/>
</dbReference>
<dbReference type="GO" id="GO:0070573">
    <property type="term" value="F:metallodipeptidase activity"/>
    <property type="evidence" value="ECO:0007669"/>
    <property type="project" value="InterPro"/>
</dbReference>
<gene>
    <name evidence="1" type="ORF">AV649_02320</name>
</gene>
<dbReference type="GO" id="GO:0006508">
    <property type="term" value="P:proteolysis"/>
    <property type="evidence" value="ECO:0007669"/>
    <property type="project" value="InterPro"/>
</dbReference>
<dbReference type="CDD" id="cd01301">
    <property type="entry name" value="rDP_like"/>
    <property type="match status" value="1"/>
</dbReference>
<dbReference type="OrthoDB" id="9804920at2"/>
<dbReference type="InterPro" id="IPR008257">
    <property type="entry name" value="Pept_M19"/>
</dbReference>
<evidence type="ECO:0000313" key="2">
    <source>
        <dbReference type="Proteomes" id="UP000076510"/>
    </source>
</evidence>
<dbReference type="Gene3D" id="3.20.20.140">
    <property type="entry name" value="Metal-dependent hydrolases"/>
    <property type="match status" value="1"/>
</dbReference>
<dbReference type="Proteomes" id="UP000076510">
    <property type="component" value="Unassembled WGS sequence"/>
</dbReference>
<dbReference type="AlphaFoldDB" id="A0A0J5SHG1"/>
<dbReference type="InterPro" id="IPR032466">
    <property type="entry name" value="Metal_Hydrolase"/>
</dbReference>
<dbReference type="EMBL" id="LQQY01000012">
    <property type="protein sequence ID" value="KZE49886.1"/>
    <property type="molecule type" value="Genomic_DNA"/>
</dbReference>
<evidence type="ECO:0000313" key="1">
    <source>
        <dbReference type="EMBL" id="KZE49886.1"/>
    </source>
</evidence>
<dbReference type="SUPFAM" id="SSF51556">
    <property type="entry name" value="Metallo-dependent hydrolases"/>
    <property type="match status" value="1"/>
</dbReference>
<comment type="caution">
    <text evidence="1">The sequence shown here is derived from an EMBL/GenBank/DDBJ whole genome shotgun (WGS) entry which is preliminary data.</text>
</comment>
<dbReference type="PROSITE" id="PS51365">
    <property type="entry name" value="RENAL_DIPEPTIDASE_2"/>
    <property type="match status" value="1"/>
</dbReference>
<dbReference type="Pfam" id="PF01244">
    <property type="entry name" value="Peptidase_M19"/>
    <property type="match status" value="1"/>
</dbReference>
<dbReference type="PANTHER" id="PTHR10443">
    <property type="entry name" value="MICROSOMAL DIPEPTIDASE"/>
    <property type="match status" value="1"/>
</dbReference>
<dbReference type="PANTHER" id="PTHR10443:SF12">
    <property type="entry name" value="DIPEPTIDASE"/>
    <property type="match status" value="1"/>
</dbReference>
<proteinExistence type="predicted"/>